<keyword evidence="2" id="KW-1185">Reference proteome</keyword>
<organism evidence="1 2">
    <name type="scientific">Candidatus Viridilinea mediisalina</name>
    <dbReference type="NCBI Taxonomy" id="2024553"/>
    <lineage>
        <taxon>Bacteria</taxon>
        <taxon>Bacillati</taxon>
        <taxon>Chloroflexota</taxon>
        <taxon>Chloroflexia</taxon>
        <taxon>Chloroflexales</taxon>
        <taxon>Chloroflexineae</taxon>
        <taxon>Oscillochloridaceae</taxon>
        <taxon>Candidatus Viridilinea</taxon>
    </lineage>
</organism>
<comment type="caution">
    <text evidence="1">The sequence shown here is derived from an EMBL/GenBank/DDBJ whole genome shotgun (WGS) entry which is preliminary data.</text>
</comment>
<dbReference type="InterPro" id="IPR025528">
    <property type="entry name" value="BrnA_antitoxin"/>
</dbReference>
<reference evidence="2" key="1">
    <citation type="submission" date="2017-08" db="EMBL/GenBank/DDBJ databases">
        <authorList>
            <person name="Grouzdev D.S."/>
            <person name="Gaisin V.A."/>
            <person name="Rysina M.S."/>
            <person name="Gorlenko V.M."/>
        </authorList>
    </citation>
    <scope>NUCLEOTIDE SEQUENCE [LARGE SCALE GENOMIC DNA]</scope>
    <source>
        <strain evidence="2">Kir15-3F</strain>
    </source>
</reference>
<dbReference type="OrthoDB" id="162550at2"/>
<evidence type="ECO:0008006" key="3">
    <source>
        <dbReference type="Google" id="ProtNLM"/>
    </source>
</evidence>
<name>A0A2A6RG28_9CHLR</name>
<protein>
    <recommendedName>
        <fullName evidence="3">3-oxoacyl-ACP synthase</fullName>
    </recommendedName>
</protein>
<dbReference type="Pfam" id="PF14384">
    <property type="entry name" value="BrnA_antitoxin"/>
    <property type="match status" value="1"/>
</dbReference>
<sequence>MSELPTSKCLETDWERVDALKDDQIDTSDIPPLTEDFFRRAKVRMPNQIVTMTMRVDSDVLSWFKAQGDDYEQRMNAALRIYAEAHKAAKF</sequence>
<evidence type="ECO:0000313" key="1">
    <source>
        <dbReference type="EMBL" id="PDW01838.1"/>
    </source>
</evidence>
<dbReference type="AlphaFoldDB" id="A0A2A6RG28"/>
<dbReference type="RefSeq" id="WP_097645301.1">
    <property type="nucleotide sequence ID" value="NZ_NQWI01000104.1"/>
</dbReference>
<gene>
    <name evidence="1" type="ORF">CJ255_17020</name>
</gene>
<dbReference type="EMBL" id="NQWI01000104">
    <property type="protein sequence ID" value="PDW01838.1"/>
    <property type="molecule type" value="Genomic_DNA"/>
</dbReference>
<evidence type="ECO:0000313" key="2">
    <source>
        <dbReference type="Proteomes" id="UP000220527"/>
    </source>
</evidence>
<dbReference type="Proteomes" id="UP000220527">
    <property type="component" value="Unassembled WGS sequence"/>
</dbReference>
<proteinExistence type="predicted"/>
<accession>A0A2A6RG28</accession>